<dbReference type="Gene3D" id="3.40.630.30">
    <property type="match status" value="1"/>
</dbReference>
<dbReference type="InterPro" id="IPR000182">
    <property type="entry name" value="GNAT_dom"/>
</dbReference>
<evidence type="ECO:0000313" key="2">
    <source>
        <dbReference type="EMBL" id="EFL23474.1"/>
    </source>
</evidence>
<gene>
    <name evidence="2" type="ORF">SSOG_03188</name>
</gene>
<keyword evidence="2" id="KW-0808">Transferase</keyword>
<dbReference type="STRING" id="457427.SSOG_03188"/>
<reference evidence="2 3" key="1">
    <citation type="submission" date="2009-02" db="EMBL/GenBank/DDBJ databases">
        <title>Annotation of Streptomyces hygroscopicus strain ATCC 53653.</title>
        <authorList>
            <consortium name="The Broad Institute Genome Sequencing Platform"/>
            <consortium name="Broad Institute Microbial Sequencing Center"/>
            <person name="Fischbach M."/>
            <person name="Godfrey P."/>
            <person name="Ward D."/>
            <person name="Young S."/>
            <person name="Zeng Q."/>
            <person name="Koehrsen M."/>
            <person name="Alvarado L."/>
            <person name="Berlin A.M."/>
            <person name="Bochicchio J."/>
            <person name="Borenstein D."/>
            <person name="Chapman S.B."/>
            <person name="Chen Z."/>
            <person name="Engels R."/>
            <person name="Freedman E."/>
            <person name="Gellesch M."/>
            <person name="Goldberg J."/>
            <person name="Griggs A."/>
            <person name="Gujja S."/>
            <person name="Heilman E.R."/>
            <person name="Heiman D.I."/>
            <person name="Hepburn T.A."/>
            <person name="Howarth C."/>
            <person name="Jen D."/>
            <person name="Larson L."/>
            <person name="Lewis B."/>
            <person name="Mehta T."/>
            <person name="Park D."/>
            <person name="Pearson M."/>
            <person name="Richards J."/>
            <person name="Roberts A."/>
            <person name="Saif S."/>
            <person name="Shea T.D."/>
            <person name="Shenoy N."/>
            <person name="Sisk P."/>
            <person name="Stolte C."/>
            <person name="Sykes S.N."/>
            <person name="Thomson T."/>
            <person name="Walk T."/>
            <person name="White J."/>
            <person name="Yandava C."/>
            <person name="Straight P."/>
            <person name="Clardy J."/>
            <person name="Hung D."/>
            <person name="Kolter R."/>
            <person name="Mekalanos J."/>
            <person name="Walker S."/>
            <person name="Walsh C.T."/>
            <person name="Wieland-Brown L.C."/>
            <person name="Haas B."/>
            <person name="Nusbaum C."/>
            <person name="Birren B."/>
        </authorList>
    </citation>
    <scope>NUCLEOTIDE SEQUENCE [LARGE SCALE GENOMIC DNA]</scope>
    <source>
        <strain evidence="2 3">ATCC 53653</strain>
    </source>
</reference>
<evidence type="ECO:0000259" key="1">
    <source>
        <dbReference type="PROSITE" id="PS51186"/>
    </source>
</evidence>
<protein>
    <submittedName>
        <fullName evidence="2">GNAT family acetyltransferase</fullName>
    </submittedName>
</protein>
<dbReference type="Proteomes" id="UP000003963">
    <property type="component" value="Unassembled WGS sequence"/>
</dbReference>
<dbReference type="AlphaFoldDB" id="D9WI91"/>
<feature type="domain" description="N-acetyltransferase" evidence="1">
    <location>
        <begin position="134"/>
        <end position="276"/>
    </location>
</feature>
<evidence type="ECO:0000313" key="3">
    <source>
        <dbReference type="Proteomes" id="UP000003963"/>
    </source>
</evidence>
<organism evidence="2 3">
    <name type="scientific">Streptomyces himastatinicus ATCC 53653</name>
    <dbReference type="NCBI Taxonomy" id="457427"/>
    <lineage>
        <taxon>Bacteria</taxon>
        <taxon>Bacillati</taxon>
        <taxon>Actinomycetota</taxon>
        <taxon>Actinomycetes</taxon>
        <taxon>Kitasatosporales</taxon>
        <taxon>Streptomycetaceae</taxon>
        <taxon>Streptomyces</taxon>
        <taxon>Streptomyces violaceusniger group</taxon>
    </lineage>
</organism>
<dbReference type="SUPFAM" id="SSF55729">
    <property type="entry name" value="Acyl-CoA N-acyltransferases (Nat)"/>
    <property type="match status" value="1"/>
</dbReference>
<dbReference type="Pfam" id="PF00583">
    <property type="entry name" value="Acetyltransf_1"/>
    <property type="match status" value="1"/>
</dbReference>
<dbReference type="EMBL" id="GG657754">
    <property type="protein sequence ID" value="EFL23474.1"/>
    <property type="molecule type" value="Genomic_DNA"/>
</dbReference>
<proteinExistence type="predicted"/>
<dbReference type="CDD" id="cd04301">
    <property type="entry name" value="NAT_SF"/>
    <property type="match status" value="1"/>
</dbReference>
<keyword evidence="3" id="KW-1185">Reference proteome</keyword>
<dbReference type="GO" id="GO:0016747">
    <property type="term" value="F:acyltransferase activity, transferring groups other than amino-acyl groups"/>
    <property type="evidence" value="ECO:0007669"/>
    <property type="project" value="InterPro"/>
</dbReference>
<accession>D9WI91</accession>
<dbReference type="PROSITE" id="PS51186">
    <property type="entry name" value="GNAT"/>
    <property type="match status" value="1"/>
</dbReference>
<dbReference type="HOGENOM" id="CLU_1097448_0_0_11"/>
<dbReference type="InterPro" id="IPR016181">
    <property type="entry name" value="Acyl_CoA_acyltransferase"/>
</dbReference>
<name>D9WI91_9ACTN</name>
<sequence length="276" mass="30382">MAGRTSKTGGRGTAMARPYDLQRAVDFRLLFARRQSAEVRPVPGGFLVRHDAYVRSHEHNEIHIDGPVEPTELPAVADAAMAELPHRRITVHDDRLGLACAPALTLAGYEHGVELVMTYTGPVAAAGRGEVVELDLGPDPYGPLWRALANQQRLWMPDADEETVRQMVGRRAARRNGAEDVRFLAVHDEDGEVASWADLYMEPADGVAQIEEVVTAEHARRRGYADAVLSGALQRAAAAGCALRFLVADGEDWPRHWYARRGFTTVGRAHVFSRFS</sequence>